<name>H2Y015_CIOIN</name>
<protein>
    <recommendedName>
        <fullName evidence="2">EGF-like domain-containing protein</fullName>
    </recommendedName>
</protein>
<accession>H2Y015</accession>
<dbReference type="PANTHER" id="PTHR24035:SF109">
    <property type="entry name" value="PROTEIN DRAPER"/>
    <property type="match status" value="1"/>
</dbReference>
<dbReference type="Gene3D" id="2.60.40.10">
    <property type="entry name" value="Immunoglobulins"/>
    <property type="match status" value="1"/>
</dbReference>
<dbReference type="InterPro" id="IPR000742">
    <property type="entry name" value="EGF"/>
</dbReference>
<evidence type="ECO:0000259" key="2">
    <source>
        <dbReference type="PROSITE" id="PS50026"/>
    </source>
</evidence>
<dbReference type="Proteomes" id="UP000008144">
    <property type="component" value="Unassembled WGS sequence"/>
</dbReference>
<evidence type="ECO:0000313" key="4">
    <source>
        <dbReference type="Proteomes" id="UP000008144"/>
    </source>
</evidence>
<keyword evidence="1" id="KW-1015">Disulfide bond</keyword>
<feature type="disulfide bond" evidence="1">
    <location>
        <begin position="128"/>
        <end position="137"/>
    </location>
</feature>
<dbReference type="HOGENOM" id="CLU_110070_0_0_1"/>
<evidence type="ECO:0000256" key="1">
    <source>
        <dbReference type="PROSITE-ProRule" id="PRU00076"/>
    </source>
</evidence>
<dbReference type="PROSITE" id="PS00022">
    <property type="entry name" value="EGF_1"/>
    <property type="match status" value="1"/>
</dbReference>
<dbReference type="Gene3D" id="2.170.300.10">
    <property type="entry name" value="Tie2 ligand-binding domain superfamily"/>
    <property type="match status" value="1"/>
</dbReference>
<dbReference type="STRING" id="7719.ENSCINP00000035249"/>
<comment type="caution">
    <text evidence="1">Lacks conserved residue(s) required for the propagation of feature annotation.</text>
</comment>
<reference evidence="3" key="3">
    <citation type="submission" date="2025-09" db="UniProtKB">
        <authorList>
            <consortium name="Ensembl"/>
        </authorList>
    </citation>
    <scope>IDENTIFICATION</scope>
</reference>
<reference evidence="4" key="1">
    <citation type="journal article" date="2002" name="Science">
        <title>The draft genome of Ciona intestinalis: insights into chordate and vertebrate origins.</title>
        <authorList>
            <person name="Dehal P."/>
            <person name="Satou Y."/>
            <person name="Campbell R.K."/>
            <person name="Chapman J."/>
            <person name="Degnan B."/>
            <person name="De Tomaso A."/>
            <person name="Davidson B."/>
            <person name="Di Gregorio A."/>
            <person name="Gelpke M."/>
            <person name="Goodstein D.M."/>
            <person name="Harafuji N."/>
            <person name="Hastings K.E."/>
            <person name="Ho I."/>
            <person name="Hotta K."/>
            <person name="Huang W."/>
            <person name="Kawashima T."/>
            <person name="Lemaire P."/>
            <person name="Martinez D."/>
            <person name="Meinertzhagen I.A."/>
            <person name="Necula S."/>
            <person name="Nonaka M."/>
            <person name="Putnam N."/>
            <person name="Rash S."/>
            <person name="Saiga H."/>
            <person name="Satake M."/>
            <person name="Terry A."/>
            <person name="Yamada L."/>
            <person name="Wang H.G."/>
            <person name="Awazu S."/>
            <person name="Azumi K."/>
            <person name="Boore J."/>
            <person name="Branno M."/>
            <person name="Chin-Bow S."/>
            <person name="DeSantis R."/>
            <person name="Doyle S."/>
            <person name="Francino P."/>
            <person name="Keys D.N."/>
            <person name="Haga S."/>
            <person name="Hayashi H."/>
            <person name="Hino K."/>
            <person name="Imai K.S."/>
            <person name="Inaba K."/>
            <person name="Kano S."/>
            <person name="Kobayashi K."/>
            <person name="Kobayashi M."/>
            <person name="Lee B.I."/>
            <person name="Makabe K.W."/>
            <person name="Manohar C."/>
            <person name="Matassi G."/>
            <person name="Medina M."/>
            <person name="Mochizuki Y."/>
            <person name="Mount S."/>
            <person name="Morishita T."/>
            <person name="Miura S."/>
            <person name="Nakayama A."/>
            <person name="Nishizaka S."/>
            <person name="Nomoto H."/>
            <person name="Ohta F."/>
            <person name="Oishi K."/>
            <person name="Rigoutsos I."/>
            <person name="Sano M."/>
            <person name="Sasaki A."/>
            <person name="Sasakura Y."/>
            <person name="Shoguchi E."/>
            <person name="Shin-i T."/>
            <person name="Spagnuolo A."/>
            <person name="Stainier D."/>
            <person name="Suzuki M.M."/>
            <person name="Tassy O."/>
            <person name="Takatori N."/>
            <person name="Tokuoka M."/>
            <person name="Yagi K."/>
            <person name="Yoshizaki F."/>
            <person name="Wada S."/>
            <person name="Zhang C."/>
            <person name="Hyatt P.D."/>
            <person name="Larimer F."/>
            <person name="Detter C."/>
            <person name="Doggett N."/>
            <person name="Glavina T."/>
            <person name="Hawkins T."/>
            <person name="Richardson P."/>
            <person name="Lucas S."/>
            <person name="Kohara Y."/>
            <person name="Levine M."/>
            <person name="Satoh N."/>
            <person name="Rokhsar D.S."/>
        </authorList>
    </citation>
    <scope>NUCLEOTIDE SEQUENCE [LARGE SCALE GENOMIC DNA]</scope>
</reference>
<feature type="domain" description="EGF-like" evidence="2">
    <location>
        <begin position="102"/>
        <end position="138"/>
    </location>
</feature>
<dbReference type="CDD" id="cd00054">
    <property type="entry name" value="EGF_CA"/>
    <property type="match status" value="1"/>
</dbReference>
<dbReference type="OMA" id="CKGKMFC"/>
<dbReference type="GeneTree" id="ENSGT00940000167696"/>
<dbReference type="Ensembl" id="ENSCINT00000034248.1">
    <property type="protein sequence ID" value="ENSCINP00000035249.1"/>
    <property type="gene ID" value="ENSCING00000022280.1"/>
</dbReference>
<dbReference type="InterPro" id="IPR052108">
    <property type="entry name" value="MEGF/SIB"/>
</dbReference>
<reference evidence="3" key="2">
    <citation type="submission" date="2025-08" db="UniProtKB">
        <authorList>
            <consortium name="Ensembl"/>
        </authorList>
    </citation>
    <scope>IDENTIFICATION</scope>
</reference>
<dbReference type="AlphaFoldDB" id="H2Y015"/>
<keyword evidence="4" id="KW-1185">Reference proteome</keyword>
<evidence type="ECO:0000313" key="3">
    <source>
        <dbReference type="Ensembl" id="ENSCINP00000035249.1"/>
    </source>
</evidence>
<dbReference type="PANTHER" id="PTHR24035">
    <property type="entry name" value="MULTIPLE EPIDERMAL GROWTH FACTOR-LIKE DOMAINS PROTEIN"/>
    <property type="match status" value="1"/>
</dbReference>
<proteinExistence type="predicted"/>
<organism evidence="3 4">
    <name type="scientific">Ciona intestinalis</name>
    <name type="common">Transparent sea squirt</name>
    <name type="synonym">Ascidia intestinalis</name>
    <dbReference type="NCBI Taxonomy" id="7719"/>
    <lineage>
        <taxon>Eukaryota</taxon>
        <taxon>Metazoa</taxon>
        <taxon>Chordata</taxon>
        <taxon>Tunicata</taxon>
        <taxon>Ascidiacea</taxon>
        <taxon>Phlebobranchia</taxon>
        <taxon>Cionidae</taxon>
        <taxon>Ciona</taxon>
    </lineage>
</organism>
<keyword evidence="1" id="KW-0245">EGF-like domain</keyword>
<dbReference type="InParanoid" id="H2Y015"/>
<dbReference type="PROSITE" id="PS50026">
    <property type="entry name" value="EGF_3"/>
    <property type="match status" value="1"/>
</dbReference>
<dbReference type="InterPro" id="IPR013783">
    <property type="entry name" value="Ig-like_fold"/>
</dbReference>
<sequence>MSKNALIFPTSLSYRASINELITLNMIQAQRMPIDELVWYHLLNYASPRRLAVGQLQLNIQSAKREDSGPYLIFFPVNNPIRRVLLQALTRVVVRNCIADMFGENCDQVCPSCENGGICDDVSGNCICPPGFMGELCQIGCGPNKFGRRCQYLCSEDPGADQDAGCKGKMFCLADPYGCSCS</sequence>